<proteinExistence type="predicted"/>
<reference evidence="1" key="1">
    <citation type="submission" date="2018-11" db="EMBL/GenBank/DDBJ databases">
        <authorList>
            <consortium name="Genoscope - CEA"/>
            <person name="William W."/>
        </authorList>
    </citation>
    <scope>NUCLEOTIDE SEQUENCE</scope>
</reference>
<sequence length="68" mass="7112">MAGAFKAFASRQVFSMPVAMNVISEESSDASCVVLVPMGLVLPGLSRNSLRSGEGLQNISGTQNPGIW</sequence>
<organism evidence="1">
    <name type="scientific">Brassica oleracea</name>
    <name type="common">Wild cabbage</name>
    <dbReference type="NCBI Taxonomy" id="3712"/>
    <lineage>
        <taxon>Eukaryota</taxon>
        <taxon>Viridiplantae</taxon>
        <taxon>Streptophyta</taxon>
        <taxon>Embryophyta</taxon>
        <taxon>Tracheophyta</taxon>
        <taxon>Spermatophyta</taxon>
        <taxon>Magnoliopsida</taxon>
        <taxon>eudicotyledons</taxon>
        <taxon>Gunneridae</taxon>
        <taxon>Pentapetalae</taxon>
        <taxon>rosids</taxon>
        <taxon>malvids</taxon>
        <taxon>Brassicales</taxon>
        <taxon>Brassicaceae</taxon>
        <taxon>Brassiceae</taxon>
        <taxon>Brassica</taxon>
    </lineage>
</organism>
<evidence type="ECO:0000313" key="1">
    <source>
        <dbReference type="EMBL" id="VDD60163.1"/>
    </source>
</evidence>
<name>A0A3P6FPP4_BRAOL</name>
<dbReference type="EMBL" id="LR031880">
    <property type="protein sequence ID" value="VDD60163.1"/>
    <property type="molecule type" value="Genomic_DNA"/>
</dbReference>
<protein>
    <submittedName>
        <fullName evidence="1">Uncharacterized protein</fullName>
    </submittedName>
</protein>
<dbReference type="AlphaFoldDB" id="A0A3P6FPP4"/>
<accession>A0A3P6FPP4</accession>
<gene>
    <name evidence="1" type="ORF">BOLC6T35616H</name>
</gene>